<feature type="compositionally biased region" description="Basic and acidic residues" evidence="1">
    <location>
        <begin position="103"/>
        <end position="125"/>
    </location>
</feature>
<reference evidence="2" key="1">
    <citation type="submission" date="2017-05" db="UniProtKB">
        <authorList>
            <consortium name="EnsemblMetazoa"/>
        </authorList>
    </citation>
    <scope>IDENTIFICATION</scope>
</reference>
<feature type="region of interest" description="Disordered" evidence="1">
    <location>
        <begin position="103"/>
        <end position="155"/>
    </location>
</feature>
<accession>A0A1X7T418</accession>
<sequence length="262" mass="28157">MHHHPSNRERTARASVNPDDVRTGISLATILPPEPVNSQVARSRHGRVHNRCSRASSAARSAAFTVGTTTVSDRLCSTHLRSGLRKTSGASAFASSRPERITKFHLSPPDRKCGGFSPVKEKNEAGPRSPPRPARCRGTSLNASQPQQAALPSTTPRLAQTQVVCKQIFLLSKDTCRNIQVGHTPPQSLGKSEEGPNRSVARLGKADADVVGRDSGLEAFSRKPQDKGKAPMAINHQAPTLSIPDQRSSRTSQSYPLVAARS</sequence>
<evidence type="ECO:0000256" key="1">
    <source>
        <dbReference type="SAM" id="MobiDB-lite"/>
    </source>
</evidence>
<dbReference type="InParanoid" id="A0A1X7T418"/>
<dbReference type="EnsemblMetazoa" id="Aqu2.1.09232_001">
    <property type="protein sequence ID" value="Aqu2.1.09232_001"/>
    <property type="gene ID" value="Aqu2.1.09232"/>
</dbReference>
<organism evidence="2">
    <name type="scientific">Amphimedon queenslandica</name>
    <name type="common">Sponge</name>
    <dbReference type="NCBI Taxonomy" id="400682"/>
    <lineage>
        <taxon>Eukaryota</taxon>
        <taxon>Metazoa</taxon>
        <taxon>Porifera</taxon>
        <taxon>Demospongiae</taxon>
        <taxon>Heteroscleromorpha</taxon>
        <taxon>Haplosclerida</taxon>
        <taxon>Niphatidae</taxon>
        <taxon>Amphimedon</taxon>
    </lineage>
</organism>
<feature type="region of interest" description="Disordered" evidence="1">
    <location>
        <begin position="1"/>
        <end position="21"/>
    </location>
</feature>
<evidence type="ECO:0000313" key="2">
    <source>
        <dbReference type="EnsemblMetazoa" id="Aqu2.1.09232_001"/>
    </source>
</evidence>
<dbReference type="AlphaFoldDB" id="A0A1X7T418"/>
<feature type="compositionally biased region" description="Polar residues" evidence="1">
    <location>
        <begin position="139"/>
        <end position="155"/>
    </location>
</feature>
<protein>
    <submittedName>
        <fullName evidence="2">Uncharacterized protein</fullName>
    </submittedName>
</protein>
<feature type="compositionally biased region" description="Basic and acidic residues" evidence="1">
    <location>
        <begin position="204"/>
        <end position="229"/>
    </location>
</feature>
<feature type="compositionally biased region" description="Polar residues" evidence="1">
    <location>
        <begin position="237"/>
        <end position="255"/>
    </location>
</feature>
<name>A0A1X7T418_AMPQE</name>
<feature type="region of interest" description="Disordered" evidence="1">
    <location>
        <begin position="182"/>
        <end position="262"/>
    </location>
</feature>
<dbReference type="eggNOG" id="ENOG502S7N2">
    <property type="taxonomic scope" value="Eukaryota"/>
</dbReference>
<proteinExistence type="predicted"/>
<feature type="compositionally biased region" description="Basic and acidic residues" evidence="1">
    <location>
        <begin position="1"/>
        <end position="12"/>
    </location>
</feature>